<dbReference type="EMBL" id="JAUEPU010000045">
    <property type="protein sequence ID" value="KAK0486774.1"/>
    <property type="molecule type" value="Genomic_DNA"/>
</dbReference>
<reference evidence="1" key="1">
    <citation type="submission" date="2023-06" db="EMBL/GenBank/DDBJ databases">
        <authorList>
            <consortium name="Lawrence Berkeley National Laboratory"/>
            <person name="Ahrendt S."/>
            <person name="Sahu N."/>
            <person name="Indic B."/>
            <person name="Wong-Bajracharya J."/>
            <person name="Merenyi Z."/>
            <person name="Ke H.-M."/>
            <person name="Monk M."/>
            <person name="Kocsube S."/>
            <person name="Drula E."/>
            <person name="Lipzen A."/>
            <person name="Balint B."/>
            <person name="Henrissat B."/>
            <person name="Andreopoulos B."/>
            <person name="Martin F.M."/>
            <person name="Harder C.B."/>
            <person name="Rigling D."/>
            <person name="Ford K.L."/>
            <person name="Foster G.D."/>
            <person name="Pangilinan J."/>
            <person name="Papanicolaou A."/>
            <person name="Barry K."/>
            <person name="LaButti K."/>
            <person name="Viragh M."/>
            <person name="Koriabine M."/>
            <person name="Yan M."/>
            <person name="Riley R."/>
            <person name="Champramary S."/>
            <person name="Plett K.L."/>
            <person name="Tsai I.J."/>
            <person name="Slot J."/>
            <person name="Sipos G."/>
            <person name="Plett J."/>
            <person name="Nagy L.G."/>
            <person name="Grigoriev I.V."/>
        </authorList>
    </citation>
    <scope>NUCLEOTIDE SEQUENCE</scope>
    <source>
        <strain evidence="1">HWK02</strain>
    </source>
</reference>
<evidence type="ECO:0000313" key="2">
    <source>
        <dbReference type="Proteomes" id="UP001175228"/>
    </source>
</evidence>
<organism evidence="1 2">
    <name type="scientific">Armillaria luteobubalina</name>
    <dbReference type="NCBI Taxonomy" id="153913"/>
    <lineage>
        <taxon>Eukaryota</taxon>
        <taxon>Fungi</taxon>
        <taxon>Dikarya</taxon>
        <taxon>Basidiomycota</taxon>
        <taxon>Agaricomycotina</taxon>
        <taxon>Agaricomycetes</taxon>
        <taxon>Agaricomycetidae</taxon>
        <taxon>Agaricales</taxon>
        <taxon>Marasmiineae</taxon>
        <taxon>Physalacriaceae</taxon>
        <taxon>Armillaria</taxon>
    </lineage>
</organism>
<name>A0AA39PME0_9AGAR</name>
<protein>
    <submittedName>
        <fullName evidence="1">Uncharacterized protein</fullName>
    </submittedName>
</protein>
<dbReference type="Proteomes" id="UP001175228">
    <property type="component" value="Unassembled WGS sequence"/>
</dbReference>
<comment type="caution">
    <text evidence="1">The sequence shown here is derived from an EMBL/GenBank/DDBJ whole genome shotgun (WGS) entry which is preliminary data.</text>
</comment>
<keyword evidence="2" id="KW-1185">Reference proteome</keyword>
<proteinExistence type="predicted"/>
<dbReference type="AlphaFoldDB" id="A0AA39PME0"/>
<sequence length="152" mass="17402">MWNVFWHVLGVGTPLVEFFLRYFRLCPFLTSITMSSNSSMARHTNTTLRSIFSSIHLPKDLKMKRRWGTERARVSRVVVGQKSSYVGLEMVIDASIRGREGARRVRRHGGPWRVVIFGSRVPVMRVTSALAIAKASGLNLTGLCRRRKWRGR</sequence>
<gene>
    <name evidence="1" type="ORF">EDD18DRAFT_1193769</name>
</gene>
<evidence type="ECO:0000313" key="1">
    <source>
        <dbReference type="EMBL" id="KAK0486774.1"/>
    </source>
</evidence>
<accession>A0AA39PME0</accession>